<accession>A0ABV7N6D7</accession>
<evidence type="ECO:0008006" key="3">
    <source>
        <dbReference type="Google" id="ProtNLM"/>
    </source>
</evidence>
<dbReference type="Proteomes" id="UP001595637">
    <property type="component" value="Unassembled WGS sequence"/>
</dbReference>
<dbReference type="EMBL" id="JBHRVQ010000001">
    <property type="protein sequence ID" value="MFC3388145.1"/>
    <property type="molecule type" value="Genomic_DNA"/>
</dbReference>
<proteinExistence type="predicted"/>
<evidence type="ECO:0000313" key="1">
    <source>
        <dbReference type="EMBL" id="MFC3388145.1"/>
    </source>
</evidence>
<sequence>MNYREFWKALTEDHLEDLHEAMNAEIYRNVIRDSGYVIEYALKAALCHRNNFNLSAEEGKYKTHKFDALLTKANLKDEFKKEQQNNPKFKAYWSVSSQWDPTLRYKRIKGSDAKKTSERRMKAIIDREDGVKRWIELHW</sequence>
<reference evidence="2" key="1">
    <citation type="journal article" date="2019" name="Int. J. Syst. Evol. Microbiol.">
        <title>The Global Catalogue of Microorganisms (GCM) 10K type strain sequencing project: providing services to taxonomists for standard genome sequencing and annotation.</title>
        <authorList>
            <consortium name="The Broad Institute Genomics Platform"/>
            <consortium name="The Broad Institute Genome Sequencing Center for Infectious Disease"/>
            <person name="Wu L."/>
            <person name="Ma J."/>
        </authorList>
    </citation>
    <scope>NUCLEOTIDE SEQUENCE [LARGE SCALE GENOMIC DNA]</scope>
    <source>
        <strain evidence="2">CCM 7756</strain>
    </source>
</reference>
<comment type="caution">
    <text evidence="1">The sequence shown here is derived from an EMBL/GenBank/DDBJ whole genome shotgun (WGS) entry which is preliminary data.</text>
</comment>
<evidence type="ECO:0000313" key="2">
    <source>
        <dbReference type="Proteomes" id="UP001595637"/>
    </source>
</evidence>
<organism evidence="1 2">
    <name type="scientific">Salinicoccus sesuvii</name>
    <dbReference type="NCBI Taxonomy" id="868281"/>
    <lineage>
        <taxon>Bacteria</taxon>
        <taxon>Bacillati</taxon>
        <taxon>Bacillota</taxon>
        <taxon>Bacilli</taxon>
        <taxon>Bacillales</taxon>
        <taxon>Staphylococcaceae</taxon>
        <taxon>Salinicoccus</taxon>
    </lineage>
</organism>
<gene>
    <name evidence="1" type="ORF">ACFOEO_06140</name>
</gene>
<name>A0ABV7N6D7_9STAP</name>
<protein>
    <recommendedName>
        <fullName evidence="3">HEPN domain-containing protein</fullName>
    </recommendedName>
</protein>
<keyword evidence="2" id="KW-1185">Reference proteome</keyword>
<dbReference type="RefSeq" id="WP_380653171.1">
    <property type="nucleotide sequence ID" value="NZ_JBHRVQ010000001.1"/>
</dbReference>